<reference evidence="2 3" key="1">
    <citation type="submission" date="2024-02" db="EMBL/GenBank/DDBJ databases">
        <authorList>
            <person name="Chen Y."/>
            <person name="Shah S."/>
            <person name="Dougan E. K."/>
            <person name="Thang M."/>
            <person name="Chan C."/>
        </authorList>
    </citation>
    <scope>NUCLEOTIDE SEQUENCE [LARGE SCALE GENOMIC DNA]</scope>
</reference>
<feature type="compositionally biased region" description="Polar residues" evidence="1">
    <location>
        <begin position="38"/>
        <end position="54"/>
    </location>
</feature>
<evidence type="ECO:0000313" key="2">
    <source>
        <dbReference type="EMBL" id="CAK9041639.1"/>
    </source>
</evidence>
<sequence length="656" mass="74520">MAPISGADQPRAAESEALEDRPASRWAETPETPDLSARTLSPRPTTRGSATSGRPGTGDSIARSARVEALVSSRVLASERCAESARQWQESCYKKDLESEEEERRFPHGQSVMQKGFHALMEFLDFTNRRYGNPARTWFKLDAEANMRLGMRQFERRCMDIGFRGNIPALWKYMDKRNTGVVSLLELHTVTAMELARFKLLIRERFRDSATEMFRFLDDNRSGRVNRVTFSARLQTLHYAGKSAKLFEYLDRQGLKWTPSGRGGPRVSEKSQTAEAANLKFEMIVRVVCGALGQNKPAPRLTRLFLLWADLGKKVQDLCTNHFATKVRTKTDILAAGLRMGERLTQLIADTASREYNGGSRRERGKRQAARNLIRRIQIRGLVDRQAARAGKALWLLEQHHSKPKYKLDFQLRERLESSSSMPWKKQYESWQEPTYPAQYWGSWQKSPKPQRAKKEKEDRSKPFLYGHDGKRVEIQDGSFSKSFSSSSHTGPPEDAAKEENKLLKDTIRKLLDQKGTTSYEEPVQRFCERYAAGMEKRNAQLVEQVALLTQTLHGKDIREEANSFSPQYPMRRPMPLSKEDLPADAPRDVDSRSRSPARMEGVKPIELPSTSVEQKLEPDGALSGLSDSARSSVIQQINANPQGFSSMEAVYPLIE</sequence>
<organism evidence="2 3">
    <name type="scientific">Durusdinium trenchii</name>
    <dbReference type="NCBI Taxonomy" id="1381693"/>
    <lineage>
        <taxon>Eukaryota</taxon>
        <taxon>Sar</taxon>
        <taxon>Alveolata</taxon>
        <taxon>Dinophyceae</taxon>
        <taxon>Suessiales</taxon>
        <taxon>Symbiodiniaceae</taxon>
        <taxon>Durusdinium</taxon>
    </lineage>
</organism>
<gene>
    <name evidence="2" type="ORF">SCF082_LOCUS24023</name>
</gene>
<dbReference type="InterPro" id="IPR011992">
    <property type="entry name" value="EF-hand-dom_pair"/>
</dbReference>
<feature type="region of interest" description="Disordered" evidence="1">
    <location>
        <begin position="559"/>
        <end position="630"/>
    </location>
</feature>
<accession>A0ABP0LR18</accession>
<proteinExistence type="predicted"/>
<dbReference type="EMBL" id="CAXAMM010017668">
    <property type="protein sequence ID" value="CAK9041639.1"/>
    <property type="molecule type" value="Genomic_DNA"/>
</dbReference>
<comment type="caution">
    <text evidence="2">The sequence shown here is derived from an EMBL/GenBank/DDBJ whole genome shotgun (WGS) entry which is preliminary data.</text>
</comment>
<evidence type="ECO:0000256" key="1">
    <source>
        <dbReference type="SAM" id="MobiDB-lite"/>
    </source>
</evidence>
<protein>
    <recommendedName>
        <fullName evidence="4">Calmodulin</fullName>
    </recommendedName>
</protein>
<keyword evidence="3" id="KW-1185">Reference proteome</keyword>
<feature type="compositionally biased region" description="Basic and acidic residues" evidence="1">
    <location>
        <begin position="453"/>
        <end position="468"/>
    </location>
</feature>
<dbReference type="Proteomes" id="UP001642464">
    <property type="component" value="Unassembled WGS sequence"/>
</dbReference>
<feature type="compositionally biased region" description="Basic and acidic residues" evidence="1">
    <location>
        <begin position="11"/>
        <end position="23"/>
    </location>
</feature>
<dbReference type="SUPFAM" id="SSF47473">
    <property type="entry name" value="EF-hand"/>
    <property type="match status" value="1"/>
</dbReference>
<dbReference type="Gene3D" id="1.10.238.10">
    <property type="entry name" value="EF-hand"/>
    <property type="match status" value="1"/>
</dbReference>
<evidence type="ECO:0000313" key="3">
    <source>
        <dbReference type="Proteomes" id="UP001642464"/>
    </source>
</evidence>
<feature type="region of interest" description="Disordered" evidence="1">
    <location>
        <begin position="440"/>
        <end position="468"/>
    </location>
</feature>
<name>A0ABP0LR18_9DINO</name>
<feature type="compositionally biased region" description="Basic and acidic residues" evidence="1">
    <location>
        <begin position="578"/>
        <end position="594"/>
    </location>
</feature>
<feature type="region of interest" description="Disordered" evidence="1">
    <location>
        <begin position="1"/>
        <end position="62"/>
    </location>
</feature>
<evidence type="ECO:0008006" key="4">
    <source>
        <dbReference type="Google" id="ProtNLM"/>
    </source>
</evidence>